<protein>
    <submittedName>
        <fullName evidence="4">Sulfurtransferase</fullName>
    </submittedName>
</protein>
<keyword evidence="2" id="KW-0677">Repeat</keyword>
<dbReference type="EMBL" id="PSYR01000002">
    <property type="protein sequence ID" value="RCN56293.1"/>
    <property type="molecule type" value="Genomic_DNA"/>
</dbReference>
<keyword evidence="5" id="KW-1185">Reference proteome</keyword>
<reference evidence="4 5" key="1">
    <citation type="submission" date="2018-02" db="EMBL/GenBank/DDBJ databases">
        <title>Insights into the biology of acidophilic members of the Acidiferrobacteraceae family derived from comparative genomic analyses.</title>
        <authorList>
            <person name="Issotta F."/>
            <person name="Thyssen C."/>
            <person name="Mena C."/>
            <person name="Moya A."/>
            <person name="Bellenberg S."/>
            <person name="Sproer C."/>
            <person name="Covarrubias P.C."/>
            <person name="Sand W."/>
            <person name="Quatrini R."/>
            <person name="Vera M."/>
        </authorList>
    </citation>
    <scope>NUCLEOTIDE SEQUENCE [LARGE SCALE GENOMIC DNA]</scope>
    <source>
        <strain evidence="5">m-1</strain>
    </source>
</reference>
<dbReference type="InterPro" id="IPR036873">
    <property type="entry name" value="Rhodanese-like_dom_sf"/>
</dbReference>
<keyword evidence="1 4" id="KW-0808">Transferase</keyword>
<evidence type="ECO:0000256" key="1">
    <source>
        <dbReference type="ARBA" id="ARBA00022679"/>
    </source>
</evidence>
<dbReference type="PANTHER" id="PTHR11364">
    <property type="entry name" value="THIOSULFATE SULFERTANSFERASE"/>
    <property type="match status" value="1"/>
</dbReference>
<evidence type="ECO:0000313" key="4">
    <source>
        <dbReference type="EMBL" id="RCN56293.1"/>
    </source>
</evidence>
<dbReference type="CDD" id="cd01449">
    <property type="entry name" value="TST_Repeat_2"/>
    <property type="match status" value="1"/>
</dbReference>
<dbReference type="InterPro" id="IPR045078">
    <property type="entry name" value="TST/MPST-like"/>
</dbReference>
<accession>A0A368HCY3</accession>
<evidence type="ECO:0000313" key="5">
    <source>
        <dbReference type="Proteomes" id="UP000253250"/>
    </source>
</evidence>
<dbReference type="SMART" id="SM00450">
    <property type="entry name" value="RHOD"/>
    <property type="match status" value="2"/>
</dbReference>
<organism evidence="4 5">
    <name type="scientific">Acidiferrobacter thiooxydans</name>
    <dbReference type="NCBI Taxonomy" id="163359"/>
    <lineage>
        <taxon>Bacteria</taxon>
        <taxon>Pseudomonadati</taxon>
        <taxon>Pseudomonadota</taxon>
        <taxon>Gammaproteobacteria</taxon>
        <taxon>Acidiferrobacterales</taxon>
        <taxon>Acidiferrobacteraceae</taxon>
        <taxon>Acidiferrobacter</taxon>
    </lineage>
</organism>
<dbReference type="InterPro" id="IPR001763">
    <property type="entry name" value="Rhodanese-like_dom"/>
</dbReference>
<dbReference type="Pfam" id="PF00581">
    <property type="entry name" value="Rhodanese"/>
    <property type="match status" value="2"/>
</dbReference>
<feature type="domain" description="Rhodanese" evidence="3">
    <location>
        <begin position="171"/>
        <end position="284"/>
    </location>
</feature>
<gene>
    <name evidence="4" type="ORF">C4900_10655</name>
</gene>
<evidence type="ECO:0000256" key="2">
    <source>
        <dbReference type="ARBA" id="ARBA00022737"/>
    </source>
</evidence>
<dbReference type="Gene3D" id="3.40.250.10">
    <property type="entry name" value="Rhodanese-like domain"/>
    <property type="match status" value="2"/>
</dbReference>
<dbReference type="Proteomes" id="UP000253250">
    <property type="component" value="Unassembled WGS sequence"/>
</dbReference>
<dbReference type="OrthoDB" id="9781034at2"/>
<dbReference type="CDD" id="cd01448">
    <property type="entry name" value="TST_Repeat_1"/>
    <property type="match status" value="1"/>
</dbReference>
<dbReference type="PANTHER" id="PTHR11364:SF27">
    <property type="entry name" value="SULFURTRANSFERASE"/>
    <property type="match status" value="1"/>
</dbReference>
<comment type="caution">
    <text evidence="4">The sequence shown here is derived from an EMBL/GenBank/DDBJ whole genome shotgun (WGS) entry which is preliminary data.</text>
</comment>
<evidence type="ECO:0000259" key="3">
    <source>
        <dbReference type="PROSITE" id="PS50206"/>
    </source>
</evidence>
<dbReference type="PROSITE" id="PS50206">
    <property type="entry name" value="RHODANESE_3"/>
    <property type="match status" value="2"/>
</dbReference>
<dbReference type="AlphaFoldDB" id="A0A368HCY3"/>
<name>A0A368HCY3_9GAMM</name>
<feature type="domain" description="Rhodanese" evidence="3">
    <location>
        <begin position="18"/>
        <end position="138"/>
    </location>
</feature>
<dbReference type="RefSeq" id="WP_114283070.1">
    <property type="nucleotide sequence ID" value="NZ_PSYR01000002.1"/>
</dbReference>
<dbReference type="GO" id="GO:0004792">
    <property type="term" value="F:thiosulfate-cyanide sulfurtransferase activity"/>
    <property type="evidence" value="ECO:0007669"/>
    <property type="project" value="TreeGrafter"/>
</dbReference>
<dbReference type="SUPFAM" id="SSF52821">
    <property type="entry name" value="Rhodanese/Cell cycle control phosphatase"/>
    <property type="match status" value="2"/>
</dbReference>
<sequence length="287" mass="30922">MSRYREIVTPAVVAAHIDDPSWIILDCRFTLSAPEDGAEAYAEGHLPGARYADLERDLSGPRDGRSGRHPLPEPAAFAETLRTWGVGPGTQVVAYDEGSSVYASRLWWLLRGWWGHEAAAVLDGGLTAWVAEGRPLTTEVPKVSLGAPYPRPSRAEGAWLDTGAVEAIVSGTDRRLLVDARGASRFRGTTESLDPVAGHIPGARNRPFENNLRPDRTFRSPAELRSEFLALLGERPPGDIVHYCGSGVSACHNILAMAVAGFGVTTLYPGSWSAWVSDARRPVATGD</sequence>
<proteinExistence type="predicted"/>